<reference evidence="2" key="1">
    <citation type="submission" date="2017-09" db="EMBL/GenBank/DDBJ databases">
        <title>Depth-based differentiation of microbial function through sediment-hosted aquifers and enrichment of novel symbionts in the deep terrestrial subsurface.</title>
        <authorList>
            <person name="Probst A.J."/>
            <person name="Ladd B."/>
            <person name="Jarett J.K."/>
            <person name="Geller-Mcgrath D.E."/>
            <person name="Sieber C.M.K."/>
            <person name="Emerson J.B."/>
            <person name="Anantharaman K."/>
            <person name="Thomas B.C."/>
            <person name="Malmstrom R."/>
            <person name="Stieglmeier M."/>
            <person name="Klingl A."/>
            <person name="Woyke T."/>
            <person name="Ryan C.M."/>
            <person name="Banfield J.F."/>
        </authorList>
    </citation>
    <scope>NUCLEOTIDE SEQUENCE [LARGE SCALE GENOMIC DNA]</scope>
</reference>
<evidence type="ECO:0000313" key="1">
    <source>
        <dbReference type="EMBL" id="PIZ66157.1"/>
    </source>
</evidence>
<name>A0A2M7U5G6_9BACT</name>
<organism evidence="1 2">
    <name type="scientific">Candidatus Roizmanbacteria bacterium CG_4_10_14_0_2_um_filter_36_9</name>
    <dbReference type="NCBI Taxonomy" id="1974823"/>
    <lineage>
        <taxon>Bacteria</taxon>
        <taxon>Candidatus Roizmaniibacteriota</taxon>
    </lineage>
</organism>
<gene>
    <name evidence="1" type="ORF">COY14_00830</name>
</gene>
<protein>
    <submittedName>
        <fullName evidence="1">Antitoxin</fullName>
    </submittedName>
</protein>
<accession>A0A2M7U5G6</accession>
<dbReference type="AlphaFoldDB" id="A0A2M7U5G6"/>
<dbReference type="Proteomes" id="UP000230027">
    <property type="component" value="Unassembled WGS sequence"/>
</dbReference>
<comment type="caution">
    <text evidence="1">The sequence shown here is derived from an EMBL/GenBank/DDBJ whole genome shotgun (WGS) entry which is preliminary data.</text>
</comment>
<dbReference type="EMBL" id="PFOD01000022">
    <property type="protein sequence ID" value="PIZ66157.1"/>
    <property type="molecule type" value="Genomic_DNA"/>
</dbReference>
<evidence type="ECO:0000313" key="2">
    <source>
        <dbReference type="Proteomes" id="UP000230027"/>
    </source>
</evidence>
<sequence>MTKRTIKNKQFDPFKNLVLDEYEQELETSIEKGEWKQVPNSEKRKKELEQAARNTLDLRKSKRITFRIKQGDLAKFKARAEQRNIPYQTLLGALIRDYVEGEYKITL</sequence>
<proteinExistence type="predicted"/>